<dbReference type="Proteomes" id="UP001597083">
    <property type="component" value="Unassembled WGS sequence"/>
</dbReference>
<evidence type="ECO:0000313" key="2">
    <source>
        <dbReference type="Proteomes" id="UP001597083"/>
    </source>
</evidence>
<dbReference type="EMBL" id="JBHTIR010000681">
    <property type="protein sequence ID" value="MFD0851670.1"/>
    <property type="molecule type" value="Genomic_DNA"/>
</dbReference>
<proteinExistence type="predicted"/>
<accession>A0ABW3CCJ8</accession>
<comment type="caution">
    <text evidence="1">The sequence shown here is derived from an EMBL/GenBank/DDBJ whole genome shotgun (WGS) entry which is preliminary data.</text>
</comment>
<evidence type="ECO:0000313" key="1">
    <source>
        <dbReference type="EMBL" id="MFD0851670.1"/>
    </source>
</evidence>
<organism evidence="1 2">
    <name type="scientific">Actinomadura adrarensis</name>
    <dbReference type="NCBI Taxonomy" id="1819600"/>
    <lineage>
        <taxon>Bacteria</taxon>
        <taxon>Bacillati</taxon>
        <taxon>Actinomycetota</taxon>
        <taxon>Actinomycetes</taxon>
        <taxon>Streptosporangiales</taxon>
        <taxon>Thermomonosporaceae</taxon>
        <taxon>Actinomadura</taxon>
    </lineage>
</organism>
<sequence>SLRTALEYAVYRTLQRPARWTGAEPAPAEQEQIVGEISGDLSRRLVRLIDRIITEYPRPEWRRAFLEHGKGSTFRRAHILIEDIYEEAVPRPLSAHPYDNAFSRAVLDAFEQVAAQREFILE</sequence>
<feature type="non-terminal residue" evidence="1">
    <location>
        <position position="1"/>
    </location>
</feature>
<gene>
    <name evidence="1" type="ORF">ACFQ07_05540</name>
</gene>
<reference evidence="2" key="1">
    <citation type="journal article" date="2019" name="Int. J. Syst. Evol. Microbiol.">
        <title>The Global Catalogue of Microorganisms (GCM) 10K type strain sequencing project: providing services to taxonomists for standard genome sequencing and annotation.</title>
        <authorList>
            <consortium name="The Broad Institute Genomics Platform"/>
            <consortium name="The Broad Institute Genome Sequencing Center for Infectious Disease"/>
            <person name="Wu L."/>
            <person name="Ma J."/>
        </authorList>
    </citation>
    <scope>NUCLEOTIDE SEQUENCE [LARGE SCALE GENOMIC DNA]</scope>
    <source>
        <strain evidence="2">JCM 31696</strain>
    </source>
</reference>
<keyword evidence="2" id="KW-1185">Reference proteome</keyword>
<name>A0ABW3CCJ8_9ACTN</name>
<protein>
    <submittedName>
        <fullName evidence="1">Uncharacterized protein</fullName>
    </submittedName>
</protein>